<reference evidence="5" key="1">
    <citation type="submission" date="2023-03" db="EMBL/GenBank/DDBJ databases">
        <title>Near-Complete genome sequence of Lipomyces tetrasporous NRRL Y-64009, an oleaginous yeast capable of growing on lignocellulosic hydrolysates.</title>
        <authorList>
            <consortium name="Lawrence Berkeley National Laboratory"/>
            <person name="Jagtap S.S."/>
            <person name="Liu J.-J."/>
            <person name="Walukiewicz H.E."/>
            <person name="Pangilinan J."/>
            <person name="Lipzen A."/>
            <person name="Ahrendt S."/>
            <person name="Koriabine M."/>
            <person name="Cobaugh K."/>
            <person name="Salamov A."/>
            <person name="Yoshinaga Y."/>
            <person name="Ng V."/>
            <person name="Daum C."/>
            <person name="Grigoriev I.V."/>
            <person name="Slininger P.J."/>
            <person name="Dien B.S."/>
            <person name="Jin Y.-S."/>
            <person name="Rao C.V."/>
        </authorList>
    </citation>
    <scope>NUCLEOTIDE SEQUENCE</scope>
    <source>
        <strain evidence="5">NRRL Y-64009</strain>
    </source>
</reference>
<dbReference type="InterPro" id="IPR002347">
    <property type="entry name" value="SDR_fam"/>
</dbReference>
<comment type="similarity">
    <text evidence="1 4">Belongs to the short-chain dehydrogenases/reductases (SDR) family.</text>
</comment>
<evidence type="ECO:0000256" key="3">
    <source>
        <dbReference type="ARBA" id="ARBA00023002"/>
    </source>
</evidence>
<protein>
    <recommendedName>
        <fullName evidence="7">NAD-dependent 15-hydroxyprostaglandin dehydrogenase</fullName>
    </recommendedName>
</protein>
<dbReference type="InterPro" id="IPR020904">
    <property type="entry name" value="Sc_DH/Rdtase_CS"/>
</dbReference>
<evidence type="ECO:0000256" key="1">
    <source>
        <dbReference type="ARBA" id="ARBA00006484"/>
    </source>
</evidence>
<dbReference type="EMBL" id="JARPMG010000010">
    <property type="protein sequence ID" value="KAJ8098062.1"/>
    <property type="molecule type" value="Genomic_DNA"/>
</dbReference>
<dbReference type="SUPFAM" id="SSF51735">
    <property type="entry name" value="NAD(P)-binding Rossmann-fold domains"/>
    <property type="match status" value="1"/>
</dbReference>
<dbReference type="GeneID" id="80885267"/>
<evidence type="ECO:0000256" key="2">
    <source>
        <dbReference type="ARBA" id="ARBA00022857"/>
    </source>
</evidence>
<dbReference type="GO" id="GO:0016616">
    <property type="term" value="F:oxidoreductase activity, acting on the CH-OH group of donors, NAD or NADP as acceptor"/>
    <property type="evidence" value="ECO:0007669"/>
    <property type="project" value="TreeGrafter"/>
</dbReference>
<keyword evidence="2" id="KW-0521">NADP</keyword>
<dbReference type="Pfam" id="PF00106">
    <property type="entry name" value="adh_short"/>
    <property type="match status" value="1"/>
</dbReference>
<accession>A0AAD7VPQ7</accession>
<dbReference type="FunFam" id="3.40.50.720:FF:000643">
    <property type="entry name" value="Short chain dehydrogenase/reductase family oxidoreductase, putative"/>
    <property type="match status" value="1"/>
</dbReference>
<gene>
    <name evidence="5" type="ORF">POJ06DRAFT_283333</name>
</gene>
<evidence type="ECO:0000313" key="6">
    <source>
        <dbReference type="Proteomes" id="UP001217417"/>
    </source>
</evidence>
<dbReference type="GO" id="GO:0005737">
    <property type="term" value="C:cytoplasm"/>
    <property type="evidence" value="ECO:0007669"/>
    <property type="project" value="TreeGrafter"/>
</dbReference>
<evidence type="ECO:0000256" key="4">
    <source>
        <dbReference type="RuleBase" id="RU000363"/>
    </source>
</evidence>
<dbReference type="PANTHER" id="PTHR44229:SF4">
    <property type="entry name" value="15-HYDROXYPROSTAGLANDIN DEHYDROGENASE [NAD(+)]"/>
    <property type="match status" value="1"/>
</dbReference>
<organism evidence="5 6">
    <name type="scientific">Lipomyces tetrasporus</name>
    <dbReference type="NCBI Taxonomy" id="54092"/>
    <lineage>
        <taxon>Eukaryota</taxon>
        <taxon>Fungi</taxon>
        <taxon>Dikarya</taxon>
        <taxon>Ascomycota</taxon>
        <taxon>Saccharomycotina</taxon>
        <taxon>Lipomycetes</taxon>
        <taxon>Lipomycetales</taxon>
        <taxon>Lipomycetaceae</taxon>
        <taxon>Lipomyces</taxon>
    </lineage>
</organism>
<dbReference type="InterPro" id="IPR036291">
    <property type="entry name" value="NAD(P)-bd_dom_sf"/>
</dbReference>
<dbReference type="RefSeq" id="XP_056041512.1">
    <property type="nucleotide sequence ID" value="XM_056190101.1"/>
</dbReference>
<dbReference type="Proteomes" id="UP001217417">
    <property type="component" value="Unassembled WGS sequence"/>
</dbReference>
<dbReference type="PANTHER" id="PTHR44229">
    <property type="entry name" value="15-HYDROXYPROSTAGLANDIN DEHYDROGENASE [NAD(+)]"/>
    <property type="match status" value="1"/>
</dbReference>
<proteinExistence type="inferred from homology"/>
<evidence type="ECO:0008006" key="7">
    <source>
        <dbReference type="Google" id="ProtNLM"/>
    </source>
</evidence>
<name>A0AAD7VPQ7_9ASCO</name>
<dbReference type="PRINTS" id="PR00080">
    <property type="entry name" value="SDRFAMILY"/>
</dbReference>
<dbReference type="PROSITE" id="PS00061">
    <property type="entry name" value="ADH_SHORT"/>
    <property type="match status" value="1"/>
</dbReference>
<evidence type="ECO:0000313" key="5">
    <source>
        <dbReference type="EMBL" id="KAJ8098062.1"/>
    </source>
</evidence>
<keyword evidence="6" id="KW-1185">Reference proteome</keyword>
<dbReference type="PRINTS" id="PR00081">
    <property type="entry name" value="GDHRDH"/>
</dbReference>
<comment type="caution">
    <text evidence="5">The sequence shown here is derived from an EMBL/GenBank/DDBJ whole genome shotgun (WGS) entry which is preliminary data.</text>
</comment>
<sequence>MAQLVKGKTAILTGAGSGINLAFARLLLSKGCNCVFADRELRPEAQELVDSSDRSLFVQTDVRDWRQLRNMFKTAESQFKTVDIVCPGAGVFEPNFSNFWKPPGSPESTDSPTDGHYATLDINLIHPIRTTQLAIAHFLETSRVNQERKTIVHISSIAGQVPLMPTPMYAASKHAISGFVRSLAPLDEKLGIRVAAVAPGVIKTPLWTEHPEKLKGVENSDQWVTPEAVAEVMLALVERSEIVGADIGFESSTERIEVKGGLVVEVSAGTIREVQTYNDPGPSGPGNTIGGLNKLEDDAFSLLEQKGWGKSQLQ</sequence>
<dbReference type="AlphaFoldDB" id="A0AAD7VPQ7"/>
<dbReference type="Gene3D" id="3.40.50.720">
    <property type="entry name" value="NAD(P)-binding Rossmann-like Domain"/>
    <property type="match status" value="1"/>
</dbReference>
<keyword evidence="3" id="KW-0560">Oxidoreductase</keyword>